<dbReference type="AlphaFoldDB" id="A0A2G5D0F2"/>
<proteinExistence type="predicted"/>
<dbReference type="InParanoid" id="A0A2G5D0F2"/>
<protein>
    <submittedName>
        <fullName evidence="1">Uncharacterized protein</fullName>
    </submittedName>
</protein>
<dbReference type="Proteomes" id="UP000230069">
    <property type="component" value="Unassembled WGS sequence"/>
</dbReference>
<gene>
    <name evidence="1" type="ORF">AQUCO_03100024v1</name>
</gene>
<evidence type="ECO:0000313" key="1">
    <source>
        <dbReference type="EMBL" id="PIA36991.1"/>
    </source>
</evidence>
<dbReference type="EMBL" id="KZ305048">
    <property type="protein sequence ID" value="PIA36991.1"/>
    <property type="molecule type" value="Genomic_DNA"/>
</dbReference>
<accession>A0A2G5D0F2</accession>
<reference evidence="1 2" key="1">
    <citation type="submission" date="2017-09" db="EMBL/GenBank/DDBJ databases">
        <title>WGS assembly of Aquilegia coerulea Goldsmith.</title>
        <authorList>
            <person name="Hodges S."/>
            <person name="Kramer E."/>
            <person name="Nordborg M."/>
            <person name="Tomkins J."/>
            <person name="Borevitz J."/>
            <person name="Derieg N."/>
            <person name="Yan J."/>
            <person name="Mihaltcheva S."/>
            <person name="Hayes R.D."/>
            <person name="Rokhsar D."/>
        </authorList>
    </citation>
    <scope>NUCLEOTIDE SEQUENCE [LARGE SCALE GENOMIC DNA]</scope>
    <source>
        <strain evidence="2">cv. Goldsmith</strain>
    </source>
</reference>
<evidence type="ECO:0000313" key="2">
    <source>
        <dbReference type="Proteomes" id="UP000230069"/>
    </source>
</evidence>
<organism evidence="1 2">
    <name type="scientific">Aquilegia coerulea</name>
    <name type="common">Rocky mountain columbine</name>
    <dbReference type="NCBI Taxonomy" id="218851"/>
    <lineage>
        <taxon>Eukaryota</taxon>
        <taxon>Viridiplantae</taxon>
        <taxon>Streptophyta</taxon>
        <taxon>Embryophyta</taxon>
        <taxon>Tracheophyta</taxon>
        <taxon>Spermatophyta</taxon>
        <taxon>Magnoliopsida</taxon>
        <taxon>Ranunculales</taxon>
        <taxon>Ranunculaceae</taxon>
        <taxon>Thalictroideae</taxon>
        <taxon>Aquilegia</taxon>
    </lineage>
</organism>
<name>A0A2G5D0F2_AQUCA</name>
<keyword evidence="2" id="KW-1185">Reference proteome</keyword>
<sequence>MDSGDRPSSSIDGYFTQQALRGGDGGIGVGRTDLLSYEAIQIEIEKERIRESIIASQIICRKKQQQQQLEADVRRELAIQRHIALRNHRELPMPMPPSSLRFRPTPIYQQQVAGFDQLPFQHRPAKDHSLNLPSLDHLNQLHSWASAGTILSLEQHMVGP</sequence>